<evidence type="ECO:0000256" key="1">
    <source>
        <dbReference type="SAM" id="MobiDB-lite"/>
    </source>
</evidence>
<dbReference type="HOGENOM" id="CLU_139404_0_0_1"/>
<dbReference type="AlphaFoldDB" id="A0A072UJC7"/>
<feature type="compositionally biased region" description="Basic residues" evidence="1">
    <location>
        <begin position="11"/>
        <end position="22"/>
    </location>
</feature>
<evidence type="ECO:0000313" key="3">
    <source>
        <dbReference type="EnsemblPlants" id="KEH29531"/>
    </source>
</evidence>
<evidence type="ECO:0000313" key="2">
    <source>
        <dbReference type="EMBL" id="KEH29531.1"/>
    </source>
</evidence>
<organism evidence="2 4">
    <name type="scientific">Medicago truncatula</name>
    <name type="common">Barrel medic</name>
    <name type="synonym">Medicago tribuloides</name>
    <dbReference type="NCBI Taxonomy" id="3880"/>
    <lineage>
        <taxon>Eukaryota</taxon>
        <taxon>Viridiplantae</taxon>
        <taxon>Streptophyta</taxon>
        <taxon>Embryophyta</taxon>
        <taxon>Tracheophyta</taxon>
        <taxon>Spermatophyta</taxon>
        <taxon>Magnoliopsida</taxon>
        <taxon>eudicotyledons</taxon>
        <taxon>Gunneridae</taxon>
        <taxon>Pentapetalae</taxon>
        <taxon>rosids</taxon>
        <taxon>fabids</taxon>
        <taxon>Fabales</taxon>
        <taxon>Fabaceae</taxon>
        <taxon>Papilionoideae</taxon>
        <taxon>50 kb inversion clade</taxon>
        <taxon>NPAAA clade</taxon>
        <taxon>Hologalegina</taxon>
        <taxon>IRL clade</taxon>
        <taxon>Trifolieae</taxon>
        <taxon>Medicago</taxon>
    </lineage>
</organism>
<keyword evidence="4" id="KW-1185">Reference proteome</keyword>
<gene>
    <name evidence="2" type="ordered locus">MTR_4g044313</name>
</gene>
<evidence type="ECO:0000313" key="4">
    <source>
        <dbReference type="Proteomes" id="UP000002051"/>
    </source>
</evidence>
<protein>
    <submittedName>
        <fullName evidence="2 3">Uncharacterized protein</fullName>
    </submittedName>
</protein>
<accession>A0A072UJC7</accession>
<name>A0A072UJC7_MEDTR</name>
<reference evidence="2 4" key="2">
    <citation type="journal article" date="2014" name="BMC Genomics">
        <title>An improved genome release (version Mt4.0) for the model legume Medicago truncatula.</title>
        <authorList>
            <person name="Tang H."/>
            <person name="Krishnakumar V."/>
            <person name="Bidwell S."/>
            <person name="Rosen B."/>
            <person name="Chan A."/>
            <person name="Zhou S."/>
            <person name="Gentzbittel L."/>
            <person name="Childs K.L."/>
            <person name="Yandell M."/>
            <person name="Gundlach H."/>
            <person name="Mayer K.F."/>
            <person name="Schwartz D.C."/>
            <person name="Town C.D."/>
        </authorList>
    </citation>
    <scope>GENOME REANNOTATION</scope>
    <source>
        <strain evidence="2">A17</strain>
        <strain evidence="3 4">cv. Jemalong A17</strain>
    </source>
</reference>
<dbReference type="EMBL" id="CM001220">
    <property type="protein sequence ID" value="KEH29531.1"/>
    <property type="molecule type" value="Genomic_DNA"/>
</dbReference>
<sequence length="178" mass="20141">MHDDLVQPCQKRLKQTSNKKVRPRETQEREFVPKKVLPFQPDSRRKWMPNYEGSCAMNFTTMDGSKDKVTAFGWAQSTWGIQLSKDLRFKASADQRLGTGAFKVVWENRGYCVQCTLPITFTIFSKFSKIRGAMPLAGGRHVVGEVSLFVPRKSRTTGVKRSIHEAGNVGTQQSVNKT</sequence>
<feature type="region of interest" description="Disordered" evidence="1">
    <location>
        <begin position="1"/>
        <end position="27"/>
    </location>
</feature>
<reference evidence="2 4" key="1">
    <citation type="journal article" date="2011" name="Nature">
        <title>The Medicago genome provides insight into the evolution of rhizobial symbioses.</title>
        <authorList>
            <person name="Young N.D."/>
            <person name="Debelle F."/>
            <person name="Oldroyd G.E."/>
            <person name="Geurts R."/>
            <person name="Cannon S.B."/>
            <person name="Udvardi M.K."/>
            <person name="Benedito V.A."/>
            <person name="Mayer K.F."/>
            <person name="Gouzy J."/>
            <person name="Schoof H."/>
            <person name="Van de Peer Y."/>
            <person name="Proost S."/>
            <person name="Cook D.R."/>
            <person name="Meyers B.C."/>
            <person name="Spannagl M."/>
            <person name="Cheung F."/>
            <person name="De Mita S."/>
            <person name="Krishnakumar V."/>
            <person name="Gundlach H."/>
            <person name="Zhou S."/>
            <person name="Mudge J."/>
            <person name="Bharti A.K."/>
            <person name="Murray J.D."/>
            <person name="Naoumkina M.A."/>
            <person name="Rosen B."/>
            <person name="Silverstein K.A."/>
            <person name="Tang H."/>
            <person name="Rombauts S."/>
            <person name="Zhao P.X."/>
            <person name="Zhou P."/>
            <person name="Barbe V."/>
            <person name="Bardou P."/>
            <person name="Bechner M."/>
            <person name="Bellec A."/>
            <person name="Berger A."/>
            <person name="Berges H."/>
            <person name="Bidwell S."/>
            <person name="Bisseling T."/>
            <person name="Choisne N."/>
            <person name="Couloux A."/>
            <person name="Denny R."/>
            <person name="Deshpande S."/>
            <person name="Dai X."/>
            <person name="Doyle J.J."/>
            <person name="Dudez A.M."/>
            <person name="Farmer A.D."/>
            <person name="Fouteau S."/>
            <person name="Franken C."/>
            <person name="Gibelin C."/>
            <person name="Gish J."/>
            <person name="Goldstein S."/>
            <person name="Gonzalez A.J."/>
            <person name="Green P.J."/>
            <person name="Hallab A."/>
            <person name="Hartog M."/>
            <person name="Hua A."/>
            <person name="Humphray S.J."/>
            <person name="Jeong D.H."/>
            <person name="Jing Y."/>
            <person name="Jocker A."/>
            <person name="Kenton S.M."/>
            <person name="Kim D.J."/>
            <person name="Klee K."/>
            <person name="Lai H."/>
            <person name="Lang C."/>
            <person name="Lin S."/>
            <person name="Macmil S.L."/>
            <person name="Magdelenat G."/>
            <person name="Matthews L."/>
            <person name="McCorrison J."/>
            <person name="Monaghan E.L."/>
            <person name="Mun J.H."/>
            <person name="Najar F.Z."/>
            <person name="Nicholson C."/>
            <person name="Noirot C."/>
            <person name="O'Bleness M."/>
            <person name="Paule C.R."/>
            <person name="Poulain J."/>
            <person name="Prion F."/>
            <person name="Qin B."/>
            <person name="Qu C."/>
            <person name="Retzel E.F."/>
            <person name="Riddle C."/>
            <person name="Sallet E."/>
            <person name="Samain S."/>
            <person name="Samson N."/>
            <person name="Sanders I."/>
            <person name="Saurat O."/>
            <person name="Scarpelli C."/>
            <person name="Schiex T."/>
            <person name="Segurens B."/>
            <person name="Severin A.J."/>
            <person name="Sherrier D.J."/>
            <person name="Shi R."/>
            <person name="Sims S."/>
            <person name="Singer S.R."/>
            <person name="Sinharoy S."/>
            <person name="Sterck L."/>
            <person name="Viollet A."/>
            <person name="Wang B.B."/>
            <person name="Wang K."/>
            <person name="Wang M."/>
            <person name="Wang X."/>
            <person name="Warfsmann J."/>
            <person name="Weissenbach J."/>
            <person name="White D.D."/>
            <person name="White J.D."/>
            <person name="Wiley G.B."/>
            <person name="Wincker P."/>
            <person name="Xing Y."/>
            <person name="Yang L."/>
            <person name="Yao Z."/>
            <person name="Ying F."/>
            <person name="Zhai J."/>
            <person name="Zhou L."/>
            <person name="Zuber A."/>
            <person name="Denarie J."/>
            <person name="Dixon R.A."/>
            <person name="May G.D."/>
            <person name="Schwartz D.C."/>
            <person name="Rogers J."/>
            <person name="Quetier F."/>
            <person name="Town C.D."/>
            <person name="Roe B.A."/>
        </authorList>
    </citation>
    <scope>NUCLEOTIDE SEQUENCE [LARGE SCALE GENOMIC DNA]</scope>
    <source>
        <strain evidence="2">A17</strain>
        <strain evidence="3 4">cv. Jemalong A17</strain>
    </source>
</reference>
<dbReference type="Proteomes" id="UP000002051">
    <property type="component" value="Chromosome 4"/>
</dbReference>
<dbReference type="EnsemblPlants" id="KEH29531">
    <property type="protein sequence ID" value="KEH29531"/>
    <property type="gene ID" value="MTR_4g044313"/>
</dbReference>
<proteinExistence type="predicted"/>
<reference evidence="3" key="3">
    <citation type="submission" date="2015-04" db="UniProtKB">
        <authorList>
            <consortium name="EnsemblPlants"/>
        </authorList>
    </citation>
    <scope>IDENTIFICATION</scope>
    <source>
        <strain evidence="3">cv. Jemalong A17</strain>
    </source>
</reference>